<gene>
    <name evidence="1" type="ORF">ACERLL_08730</name>
</gene>
<protein>
    <submittedName>
        <fullName evidence="1">Uncharacterized protein</fullName>
    </submittedName>
</protein>
<dbReference type="EMBL" id="JBGUAW010000005">
    <property type="protein sequence ID" value="MFA9460908.1"/>
    <property type="molecule type" value="Genomic_DNA"/>
</dbReference>
<dbReference type="RefSeq" id="WP_373655692.1">
    <property type="nucleotide sequence ID" value="NZ_JBGUAW010000005.1"/>
</dbReference>
<evidence type="ECO:0000313" key="2">
    <source>
        <dbReference type="Proteomes" id="UP001575181"/>
    </source>
</evidence>
<dbReference type="Proteomes" id="UP001575181">
    <property type="component" value="Unassembled WGS sequence"/>
</dbReference>
<organism evidence="1 2">
    <name type="scientific">Thiohalorhabdus methylotrophus</name>
    <dbReference type="NCBI Taxonomy" id="3242694"/>
    <lineage>
        <taxon>Bacteria</taxon>
        <taxon>Pseudomonadati</taxon>
        <taxon>Pseudomonadota</taxon>
        <taxon>Gammaproteobacteria</taxon>
        <taxon>Thiohalorhabdales</taxon>
        <taxon>Thiohalorhabdaceae</taxon>
        <taxon>Thiohalorhabdus</taxon>
    </lineage>
</organism>
<accession>A0ABV4TUL0</accession>
<name>A0ABV4TUL0_9GAMM</name>
<proteinExistence type="predicted"/>
<evidence type="ECO:0000313" key="1">
    <source>
        <dbReference type="EMBL" id="MFA9460908.1"/>
    </source>
</evidence>
<reference evidence="1 2" key="1">
    <citation type="submission" date="2024-08" db="EMBL/GenBank/DDBJ databases">
        <title>Whole-genome sequencing of halo(alkali)philic microorganisms from hypersaline lakes.</title>
        <authorList>
            <person name="Sorokin D.Y."/>
            <person name="Merkel A.Y."/>
            <person name="Messina E."/>
            <person name="Yakimov M."/>
        </authorList>
    </citation>
    <scope>NUCLEOTIDE SEQUENCE [LARGE SCALE GENOMIC DNA]</scope>
    <source>
        <strain evidence="1 2">Cl-TMA</strain>
    </source>
</reference>
<sequence length="108" mass="11917">MAQGELARIPEGIMGQIEQLGDGRQGVGQHCDNTPAEAAQSTSPPLICGEIQPSDEQARELQQFFQKYRDAAVEKPRDGVRGRMIVAPRKCERLDGSFYVELEALAFL</sequence>
<comment type="caution">
    <text evidence="1">The sequence shown here is derived from an EMBL/GenBank/DDBJ whole genome shotgun (WGS) entry which is preliminary data.</text>
</comment>
<keyword evidence="2" id="KW-1185">Reference proteome</keyword>